<accession>A0A9K3HSH5</accession>
<keyword evidence="2" id="KW-1185">Reference proteome</keyword>
<name>A0A9K3HSH5_HELAN</name>
<gene>
    <name evidence="1" type="ORF">HanXRQr2_Chr11g0512721</name>
</gene>
<organism evidence="1 2">
    <name type="scientific">Helianthus annuus</name>
    <name type="common">Common sunflower</name>
    <dbReference type="NCBI Taxonomy" id="4232"/>
    <lineage>
        <taxon>Eukaryota</taxon>
        <taxon>Viridiplantae</taxon>
        <taxon>Streptophyta</taxon>
        <taxon>Embryophyta</taxon>
        <taxon>Tracheophyta</taxon>
        <taxon>Spermatophyta</taxon>
        <taxon>Magnoliopsida</taxon>
        <taxon>eudicotyledons</taxon>
        <taxon>Gunneridae</taxon>
        <taxon>Pentapetalae</taxon>
        <taxon>asterids</taxon>
        <taxon>campanulids</taxon>
        <taxon>Asterales</taxon>
        <taxon>Asteraceae</taxon>
        <taxon>Asteroideae</taxon>
        <taxon>Heliantheae alliance</taxon>
        <taxon>Heliantheae</taxon>
        <taxon>Helianthus</taxon>
    </lineage>
</organism>
<protein>
    <submittedName>
        <fullName evidence="1">Uncharacterized protein</fullName>
    </submittedName>
</protein>
<reference evidence="1" key="1">
    <citation type="journal article" date="2017" name="Nature">
        <title>The sunflower genome provides insights into oil metabolism, flowering and Asterid evolution.</title>
        <authorList>
            <person name="Badouin H."/>
            <person name="Gouzy J."/>
            <person name="Grassa C.J."/>
            <person name="Murat F."/>
            <person name="Staton S.E."/>
            <person name="Cottret L."/>
            <person name="Lelandais-Briere C."/>
            <person name="Owens G.L."/>
            <person name="Carrere S."/>
            <person name="Mayjonade B."/>
            <person name="Legrand L."/>
            <person name="Gill N."/>
            <person name="Kane N.C."/>
            <person name="Bowers J.E."/>
            <person name="Hubner S."/>
            <person name="Bellec A."/>
            <person name="Berard A."/>
            <person name="Berges H."/>
            <person name="Blanchet N."/>
            <person name="Boniface M.C."/>
            <person name="Brunel D."/>
            <person name="Catrice O."/>
            <person name="Chaidir N."/>
            <person name="Claudel C."/>
            <person name="Donnadieu C."/>
            <person name="Faraut T."/>
            <person name="Fievet G."/>
            <person name="Helmstetter N."/>
            <person name="King M."/>
            <person name="Knapp S.J."/>
            <person name="Lai Z."/>
            <person name="Le Paslier M.C."/>
            <person name="Lippi Y."/>
            <person name="Lorenzon L."/>
            <person name="Mandel J.R."/>
            <person name="Marage G."/>
            <person name="Marchand G."/>
            <person name="Marquand E."/>
            <person name="Bret-Mestries E."/>
            <person name="Morien E."/>
            <person name="Nambeesan S."/>
            <person name="Nguyen T."/>
            <person name="Pegot-Espagnet P."/>
            <person name="Pouilly N."/>
            <person name="Raftis F."/>
            <person name="Sallet E."/>
            <person name="Schiex T."/>
            <person name="Thomas J."/>
            <person name="Vandecasteele C."/>
            <person name="Vares D."/>
            <person name="Vear F."/>
            <person name="Vautrin S."/>
            <person name="Crespi M."/>
            <person name="Mangin B."/>
            <person name="Burke J.M."/>
            <person name="Salse J."/>
            <person name="Munos S."/>
            <person name="Vincourt P."/>
            <person name="Rieseberg L.H."/>
            <person name="Langlade N.B."/>
        </authorList>
    </citation>
    <scope>NUCLEOTIDE SEQUENCE</scope>
    <source>
        <tissue evidence="1">Leaves</tissue>
    </source>
</reference>
<sequence>MIKKSFTFILQSQIIHTHFHSHPFFICNLDGTVIRHSLYMRSNQNLCWMWLCGTRTHH</sequence>
<proteinExistence type="predicted"/>
<comment type="caution">
    <text evidence="1">The sequence shown here is derived from an EMBL/GenBank/DDBJ whole genome shotgun (WGS) entry which is preliminary data.</text>
</comment>
<dbReference type="Proteomes" id="UP000215914">
    <property type="component" value="Unassembled WGS sequence"/>
</dbReference>
<evidence type="ECO:0000313" key="2">
    <source>
        <dbReference type="Proteomes" id="UP000215914"/>
    </source>
</evidence>
<dbReference type="EMBL" id="MNCJ02000326">
    <property type="protein sequence ID" value="KAF5783858.1"/>
    <property type="molecule type" value="Genomic_DNA"/>
</dbReference>
<dbReference type="Gramene" id="mRNA:HanXRQr2_Chr11g0512721">
    <property type="protein sequence ID" value="CDS:HanXRQr2_Chr11g0512721.1"/>
    <property type="gene ID" value="HanXRQr2_Chr11g0512721"/>
</dbReference>
<evidence type="ECO:0000313" key="1">
    <source>
        <dbReference type="EMBL" id="KAF5783858.1"/>
    </source>
</evidence>
<dbReference type="AlphaFoldDB" id="A0A9K3HSH5"/>
<reference evidence="1" key="2">
    <citation type="submission" date="2020-06" db="EMBL/GenBank/DDBJ databases">
        <title>Helianthus annuus Genome sequencing and assembly Release 2.</title>
        <authorList>
            <person name="Gouzy J."/>
            <person name="Langlade N."/>
            <person name="Munos S."/>
        </authorList>
    </citation>
    <scope>NUCLEOTIDE SEQUENCE</scope>
    <source>
        <tissue evidence="1">Leaves</tissue>
    </source>
</reference>